<proteinExistence type="predicted"/>
<evidence type="ECO:0000256" key="3">
    <source>
        <dbReference type="SAM" id="Coils"/>
    </source>
</evidence>
<dbReference type="Pfam" id="PF24883">
    <property type="entry name" value="NPHP3_N"/>
    <property type="match status" value="1"/>
</dbReference>
<keyword evidence="8" id="KW-1185">Reference proteome</keyword>
<evidence type="ECO:0000259" key="4">
    <source>
        <dbReference type="Pfam" id="PF22939"/>
    </source>
</evidence>
<dbReference type="PRINTS" id="PR01415">
    <property type="entry name" value="ANKYRIN"/>
</dbReference>
<dbReference type="Proteomes" id="UP000532311">
    <property type="component" value="Unassembled WGS sequence"/>
</dbReference>
<feature type="domain" description="GPI inositol-deacylase winged helix" evidence="4">
    <location>
        <begin position="664"/>
        <end position="752"/>
    </location>
</feature>
<dbReference type="InterPro" id="IPR027417">
    <property type="entry name" value="P-loop_NTPase"/>
</dbReference>
<organism evidence="7 8">
    <name type="scientific">Fusarium globosum</name>
    <dbReference type="NCBI Taxonomy" id="78864"/>
    <lineage>
        <taxon>Eukaryota</taxon>
        <taxon>Fungi</taxon>
        <taxon>Dikarya</taxon>
        <taxon>Ascomycota</taxon>
        <taxon>Pezizomycotina</taxon>
        <taxon>Sordariomycetes</taxon>
        <taxon>Hypocreomycetidae</taxon>
        <taxon>Hypocreales</taxon>
        <taxon>Nectriaceae</taxon>
        <taxon>Fusarium</taxon>
        <taxon>Fusarium fujikuroi species complex</taxon>
    </lineage>
</organism>
<dbReference type="SUPFAM" id="SSF48403">
    <property type="entry name" value="Ankyrin repeat"/>
    <property type="match status" value="1"/>
</dbReference>
<dbReference type="Pfam" id="PF12796">
    <property type="entry name" value="Ank_2"/>
    <property type="match status" value="2"/>
</dbReference>
<dbReference type="InterPro" id="IPR055497">
    <property type="entry name" value="DUF7069"/>
</dbReference>
<feature type="repeat" description="ANK" evidence="2">
    <location>
        <begin position="1027"/>
        <end position="1059"/>
    </location>
</feature>
<accession>A0A8H5XMV0</accession>
<dbReference type="SUPFAM" id="SSF53167">
    <property type="entry name" value="Purine and uridine phosphorylases"/>
    <property type="match status" value="1"/>
</dbReference>
<dbReference type="InterPro" id="IPR036770">
    <property type="entry name" value="Ankyrin_rpt-contain_sf"/>
</dbReference>
<dbReference type="SUPFAM" id="SSF52540">
    <property type="entry name" value="P-loop containing nucleoside triphosphate hydrolases"/>
    <property type="match status" value="1"/>
</dbReference>
<dbReference type="Pfam" id="PF00023">
    <property type="entry name" value="Ank"/>
    <property type="match status" value="1"/>
</dbReference>
<dbReference type="PANTHER" id="PTHR46082">
    <property type="entry name" value="ATP/GTP-BINDING PROTEIN-RELATED"/>
    <property type="match status" value="1"/>
</dbReference>
<evidence type="ECO:0000259" key="6">
    <source>
        <dbReference type="Pfam" id="PF24883"/>
    </source>
</evidence>
<evidence type="ECO:0000256" key="2">
    <source>
        <dbReference type="PROSITE-ProRule" id="PRU00023"/>
    </source>
</evidence>
<dbReference type="InterPro" id="IPR053137">
    <property type="entry name" value="NLR-like"/>
</dbReference>
<dbReference type="InterPro" id="IPR054471">
    <property type="entry name" value="GPIID_WHD"/>
</dbReference>
<dbReference type="Gene3D" id="3.40.50.1580">
    <property type="entry name" value="Nucleoside phosphorylase domain"/>
    <property type="match status" value="1"/>
</dbReference>
<keyword evidence="2" id="KW-0040">ANK repeat</keyword>
<feature type="domain" description="Nephrocystin 3-like N-terminal" evidence="6">
    <location>
        <begin position="398"/>
        <end position="559"/>
    </location>
</feature>
<evidence type="ECO:0000313" key="8">
    <source>
        <dbReference type="Proteomes" id="UP000532311"/>
    </source>
</evidence>
<feature type="domain" description="DUF7069" evidence="5">
    <location>
        <begin position="589"/>
        <end position="649"/>
    </location>
</feature>
<dbReference type="Gene3D" id="1.25.40.20">
    <property type="entry name" value="Ankyrin repeat-containing domain"/>
    <property type="match status" value="3"/>
</dbReference>
<dbReference type="PROSITE" id="PS50088">
    <property type="entry name" value="ANK_REPEAT"/>
    <property type="match status" value="5"/>
</dbReference>
<dbReference type="SMART" id="SM00248">
    <property type="entry name" value="ANK"/>
    <property type="match status" value="9"/>
</dbReference>
<dbReference type="GO" id="GO:0003824">
    <property type="term" value="F:catalytic activity"/>
    <property type="evidence" value="ECO:0007669"/>
    <property type="project" value="InterPro"/>
</dbReference>
<keyword evidence="3" id="KW-0175">Coiled coil</keyword>
<reference evidence="7 8" key="1">
    <citation type="submission" date="2020-05" db="EMBL/GenBank/DDBJ databases">
        <title>Identification and distribution of gene clusters putatively required for synthesis of sphingolipid metabolism inhibitors in phylogenetically diverse species of the filamentous fungus Fusarium.</title>
        <authorList>
            <person name="Kim H.-S."/>
            <person name="Busman M."/>
            <person name="Brown D.W."/>
            <person name="Divon H."/>
            <person name="Uhlig S."/>
            <person name="Proctor R.H."/>
        </authorList>
    </citation>
    <scope>NUCLEOTIDE SEQUENCE [LARGE SCALE GENOMIC DNA]</scope>
    <source>
        <strain evidence="7 8">NRRL 26131</strain>
    </source>
</reference>
<dbReference type="Pfam" id="PF23239">
    <property type="entry name" value="DUF7069"/>
    <property type="match status" value="1"/>
</dbReference>
<feature type="coiled-coil region" evidence="3">
    <location>
        <begin position="154"/>
        <end position="181"/>
    </location>
</feature>
<evidence type="ECO:0000313" key="7">
    <source>
        <dbReference type="EMBL" id="KAF5696785.1"/>
    </source>
</evidence>
<comment type="caution">
    <text evidence="7">The sequence shown here is derived from an EMBL/GenBank/DDBJ whole genome shotgun (WGS) entry which is preliminary data.</text>
</comment>
<gene>
    <name evidence="7" type="ORF">FGLOB1_13270</name>
</gene>
<evidence type="ECO:0000259" key="5">
    <source>
        <dbReference type="Pfam" id="PF23239"/>
    </source>
</evidence>
<feature type="repeat" description="ANK" evidence="2">
    <location>
        <begin position="1094"/>
        <end position="1129"/>
    </location>
</feature>
<protein>
    <submittedName>
        <fullName evidence="7">Ankyrin repeat-containing protein</fullName>
    </submittedName>
</protein>
<dbReference type="PROSITE" id="PS50297">
    <property type="entry name" value="ANK_REP_REGION"/>
    <property type="match status" value="4"/>
</dbReference>
<name>A0A8H5XMV0_9HYPO</name>
<dbReference type="EMBL" id="JAAQPF010000812">
    <property type="protein sequence ID" value="KAF5696785.1"/>
    <property type="molecule type" value="Genomic_DNA"/>
</dbReference>
<feature type="repeat" description="ANK" evidence="2">
    <location>
        <begin position="1060"/>
        <end position="1093"/>
    </location>
</feature>
<dbReference type="AlphaFoldDB" id="A0A8H5XMV0"/>
<dbReference type="InterPro" id="IPR002110">
    <property type="entry name" value="Ankyrin_rpt"/>
</dbReference>
<sequence length="1211" mass="137143">MSNPADYTVGWICAVITEYVAAQCFLDEEHEAPECVARHDNNDYTLGKIGTHDVVIAVLPNGEYGKARAASVASDMLHSFPNVRIGLMVGIGGGAPSRSHDIRLGDIVVSASNDGKTGILQYDFGKTIQGRAFKQTGIANQAPAILRAAVNGLMAQYERKGNNIRENVDKVLQENKRLKKKYCQPHISSDRLYQSTVVHPDDCLSCAKCGTDQSSLVARPERTDEDDYPTIHYGVIASGDQLMKDALVRDRLARDEEVLCFEMEAAGLMNHFPCLIVRGICDYSDSHKNKEWQGYAALVAAAYAKDLLSRISPNKVETERKLTEVILELNRIAQDHRDVARDHCNIANEMLQLQSDEFQRKLSEREQECHQIFRLATDGKDDTYEWYKDRVTERVQHTCIWFLKHTRFQLWLKQESGPLIVSADPGCGKTVLAKYLIDHAFPKSTTVCYFFFTEQDQNTVRQALCALLHQLFCQNPTLITQVMEIYEKNGKKIIYATSLLWKIFFNVTSHPSAGPVTVVLDALDECAETELQGLMRMIDHHFSGRRPNGSKLKFIMTCRPYYQILSGFRGLLQAFPNIHIPGEEQSEVISQEVSHVITHRVNQLPMNDSLKRYLEERLRATHNRTYLWVYLVFDYLENEVVKKTLKEIKAKIETLPRSVNEAYDNILSKTKEDKVVNKALSIVLAAKRPLTVAEMNVAMNLDFNSHYISDLDLESDEDFKKSLRFRCGLFVSVYHDRIYFLHQTAREFLMADLTTPTEASIYLRWHHSITFQHANATLAEICVLGLTIWKSDDEQTRNCRQSFRDYPLTNWGDHFREADFQNDATIIPFALRLCDPTSEAYSYWTRVQLSKFARWQAEDKDYSDLMIVSYYGHKVLAEMLLKTSSCRNIIGGLNWPLSLAVAKGHETLVELLLNKGADADATGGALHEPLLFFACDNGYRIIVDLLLDRGARLELSGGRGSALYVAVRKDHASCVKSVLERHTIYDTKAEHYQRRQWSLLLATEYGSKAVVKMLLDCGVDVETGAIQGRTPLAVAAQHDHADIVRLLLDWGADPRARDNCGATALNITMRSHGNRTIIKNLLDKGASIEAKDRRGSTPLIQAIGRYGPEYHNTIKMLLDAGAEVNTRDKNNDTPLVKAVERADKELVQLLLDRGAEVAVVNSKGETPLSLAMQMGQTEIRTAMYKSLHERKFRELKLHYPFRRGNPRKPPV</sequence>
<feature type="repeat" description="ANK" evidence="2">
    <location>
        <begin position="896"/>
        <end position="924"/>
    </location>
</feature>
<dbReference type="Pfam" id="PF22939">
    <property type="entry name" value="WHD_GPIID"/>
    <property type="match status" value="1"/>
</dbReference>
<evidence type="ECO:0000256" key="1">
    <source>
        <dbReference type="ARBA" id="ARBA00022737"/>
    </source>
</evidence>
<dbReference type="PANTHER" id="PTHR46082:SF11">
    <property type="entry name" value="AAA+ ATPASE DOMAIN-CONTAINING PROTEIN-RELATED"/>
    <property type="match status" value="1"/>
</dbReference>
<keyword evidence="1" id="KW-0677">Repeat</keyword>
<dbReference type="GO" id="GO:0009116">
    <property type="term" value="P:nucleoside metabolic process"/>
    <property type="evidence" value="ECO:0007669"/>
    <property type="project" value="InterPro"/>
</dbReference>
<dbReference type="InterPro" id="IPR035994">
    <property type="entry name" value="Nucleoside_phosphorylase_sf"/>
</dbReference>
<dbReference type="Gene3D" id="3.40.50.300">
    <property type="entry name" value="P-loop containing nucleotide triphosphate hydrolases"/>
    <property type="match status" value="1"/>
</dbReference>
<feature type="repeat" description="ANK" evidence="2">
    <location>
        <begin position="1130"/>
        <end position="1162"/>
    </location>
</feature>
<dbReference type="InterPro" id="IPR056884">
    <property type="entry name" value="NPHP3-like_N"/>
</dbReference>